<keyword evidence="1" id="KW-1133">Transmembrane helix</keyword>
<dbReference type="GeneID" id="38134561"/>
<gene>
    <name evidence="2" type="ORF">BDQ94DRAFT_143318</name>
</gene>
<protein>
    <submittedName>
        <fullName evidence="2">Uncharacterized protein</fullName>
    </submittedName>
</protein>
<dbReference type="EMBL" id="KZ852046">
    <property type="protein sequence ID" value="RDH33552.1"/>
    <property type="molecule type" value="Genomic_DNA"/>
</dbReference>
<dbReference type="Proteomes" id="UP000253729">
    <property type="component" value="Unassembled WGS sequence"/>
</dbReference>
<evidence type="ECO:0000256" key="1">
    <source>
        <dbReference type="SAM" id="Phobius"/>
    </source>
</evidence>
<keyword evidence="1" id="KW-0472">Membrane</keyword>
<keyword evidence="1" id="KW-0812">Transmembrane</keyword>
<reference evidence="2 3" key="1">
    <citation type="submission" date="2018-07" db="EMBL/GenBank/DDBJ databases">
        <title>The genomes of Aspergillus section Nigri reveals drivers in fungal speciation.</title>
        <authorList>
            <consortium name="DOE Joint Genome Institute"/>
            <person name="Vesth T.C."/>
            <person name="Nybo J."/>
            <person name="Theobald S."/>
            <person name="Brandl J."/>
            <person name="Frisvad J.C."/>
            <person name="Nielsen K.F."/>
            <person name="Lyhne E.K."/>
            <person name="Kogle M.E."/>
            <person name="Kuo A."/>
            <person name="Riley R."/>
            <person name="Clum A."/>
            <person name="Nolan M."/>
            <person name="Lipzen A."/>
            <person name="Salamov A."/>
            <person name="Henrissat B."/>
            <person name="Wiebenga A."/>
            <person name="De vries R.P."/>
            <person name="Grigoriev I.V."/>
            <person name="Mortensen U.H."/>
            <person name="Andersen M.R."/>
            <person name="Baker S.E."/>
        </authorList>
    </citation>
    <scope>NUCLEOTIDE SEQUENCE [LARGE SCALE GENOMIC DNA]</scope>
    <source>
        <strain evidence="2 3">CBS 139.54b</strain>
    </source>
</reference>
<feature type="transmembrane region" description="Helical" evidence="1">
    <location>
        <begin position="14"/>
        <end position="33"/>
    </location>
</feature>
<sequence>MPIPHNLGILVRGMWANLICDWLCGLWSCYVMYRIYVKGFQCFGDTDSRQPQVPLCRRYTL</sequence>
<proteinExistence type="predicted"/>
<evidence type="ECO:0000313" key="3">
    <source>
        <dbReference type="Proteomes" id="UP000253729"/>
    </source>
</evidence>
<keyword evidence="3" id="KW-1185">Reference proteome</keyword>
<evidence type="ECO:0000313" key="2">
    <source>
        <dbReference type="EMBL" id="RDH33552.1"/>
    </source>
</evidence>
<dbReference type="AlphaFoldDB" id="A0A3F3Q3K0"/>
<dbReference type="RefSeq" id="XP_026626574.1">
    <property type="nucleotide sequence ID" value="XM_026766205.1"/>
</dbReference>
<accession>A0A3F3Q3K0</accession>
<name>A0A3F3Q3K0_9EURO</name>
<organism evidence="2 3">
    <name type="scientific">Aspergillus welwitschiae</name>
    <dbReference type="NCBI Taxonomy" id="1341132"/>
    <lineage>
        <taxon>Eukaryota</taxon>
        <taxon>Fungi</taxon>
        <taxon>Dikarya</taxon>
        <taxon>Ascomycota</taxon>
        <taxon>Pezizomycotina</taxon>
        <taxon>Eurotiomycetes</taxon>
        <taxon>Eurotiomycetidae</taxon>
        <taxon>Eurotiales</taxon>
        <taxon>Aspergillaceae</taxon>
        <taxon>Aspergillus</taxon>
        <taxon>Aspergillus subgen. Circumdati</taxon>
    </lineage>
</organism>